<gene>
    <name evidence="10" type="ORF">A3K87_15320</name>
</gene>
<dbReference type="Pfam" id="PF02321">
    <property type="entry name" value="OEP"/>
    <property type="match status" value="2"/>
</dbReference>
<feature type="region of interest" description="Disordered" evidence="8">
    <location>
        <begin position="459"/>
        <end position="518"/>
    </location>
</feature>
<keyword evidence="3" id="KW-0813">Transport</keyword>
<evidence type="ECO:0000256" key="8">
    <source>
        <dbReference type="SAM" id="MobiDB-lite"/>
    </source>
</evidence>
<dbReference type="GO" id="GO:1990281">
    <property type="term" value="C:efflux pump complex"/>
    <property type="evidence" value="ECO:0007669"/>
    <property type="project" value="TreeGrafter"/>
</dbReference>
<dbReference type="Proteomes" id="UP000077852">
    <property type="component" value="Unassembled WGS sequence"/>
</dbReference>
<comment type="similarity">
    <text evidence="2">Belongs to the outer membrane factor (OMF) (TC 1.B.17) family.</text>
</comment>
<keyword evidence="9" id="KW-0732">Signal</keyword>
<keyword evidence="4" id="KW-1134">Transmembrane beta strand</keyword>
<dbReference type="GO" id="GO:0009279">
    <property type="term" value="C:cell outer membrane"/>
    <property type="evidence" value="ECO:0007669"/>
    <property type="project" value="UniProtKB-SubCell"/>
</dbReference>
<evidence type="ECO:0000256" key="3">
    <source>
        <dbReference type="ARBA" id="ARBA00022448"/>
    </source>
</evidence>
<keyword evidence="5" id="KW-0812">Transmembrane</keyword>
<accession>A0AA91DQG6</accession>
<evidence type="ECO:0000256" key="7">
    <source>
        <dbReference type="ARBA" id="ARBA00023237"/>
    </source>
</evidence>
<reference evidence="10 11" key="1">
    <citation type="submission" date="2016-03" db="EMBL/GenBank/DDBJ databases">
        <title>Genome sequence of Variovorax paradoxus KB5.</title>
        <authorList>
            <person name="Jeong H."/>
            <person name="Hong C.E."/>
            <person name="Jo S.H."/>
            <person name="Park J.M."/>
        </authorList>
    </citation>
    <scope>NUCLEOTIDE SEQUENCE [LARGE SCALE GENOMIC DNA]</scope>
    <source>
        <strain evidence="10 11">KB5</strain>
    </source>
</reference>
<feature type="compositionally biased region" description="Pro residues" evidence="8">
    <location>
        <begin position="480"/>
        <end position="518"/>
    </location>
</feature>
<dbReference type="GO" id="GO:0015288">
    <property type="term" value="F:porin activity"/>
    <property type="evidence" value="ECO:0007669"/>
    <property type="project" value="TreeGrafter"/>
</dbReference>
<comment type="caution">
    <text evidence="10">The sequence shown here is derived from an EMBL/GenBank/DDBJ whole genome shotgun (WGS) entry which is preliminary data.</text>
</comment>
<evidence type="ECO:0000313" key="11">
    <source>
        <dbReference type="Proteomes" id="UP000077852"/>
    </source>
</evidence>
<evidence type="ECO:0000256" key="6">
    <source>
        <dbReference type="ARBA" id="ARBA00023136"/>
    </source>
</evidence>
<dbReference type="InterPro" id="IPR051906">
    <property type="entry name" value="TolC-like"/>
</dbReference>
<sequence length="518" mass="54750">MPSRPRLSPLSAALASTFAALLALPAQGQTLNELYDAARSYDATYQGARAQYDANVARAAQAKAGILPAVGLTAGVTRSDIEIDTLTGAGRGTTTPRDFNTQNVGINATQPLYRPANWATYEQGKRQADIAQAVFTIAEQDLIVRVSQAYFDVLASQDSLALVRAQKVAVAEQLASAKRNFEVGTSTITDSREAQARYDLVIAQEIAAENDLQVKKVVLDQLVGRPGSVPVPLAVPVVLPTAMPADINAWVAQADEVHPAIKQARLGVDVAGLEVEKAKAGHKPTLDANLGYNVTRNPTGTTTSTVGTRANAATVGVTFNLPLFAGFATENRIKETLALEDQSRSVLEGTRRNVAQATRAAYLGLVSGAGQVKALEAAESSSQSALDANRLGYQVGVRINIDVLNSQSQLFQTKRDLAQARYNVLLGNLKLRQANGTLTTDDMNAINATLASNAGVPAVPSATAPDRAQQQQQQQQVVPPSIPVIPPVPVQPFNPPAPTMPTPPVPPVPPVILNPPVR</sequence>
<name>A0AA91DQG6_VARPD</name>
<evidence type="ECO:0000256" key="4">
    <source>
        <dbReference type="ARBA" id="ARBA00022452"/>
    </source>
</evidence>
<keyword evidence="6" id="KW-0472">Membrane</keyword>
<dbReference type="AlphaFoldDB" id="A0AA91DQG6"/>
<feature type="signal peptide" evidence="9">
    <location>
        <begin position="1"/>
        <end position="28"/>
    </location>
</feature>
<dbReference type="PANTHER" id="PTHR30026:SF20">
    <property type="entry name" value="OUTER MEMBRANE PROTEIN TOLC"/>
    <property type="match status" value="1"/>
</dbReference>
<protein>
    <submittedName>
        <fullName evidence="10">Channel protein TolC</fullName>
    </submittedName>
</protein>
<proteinExistence type="inferred from homology"/>
<dbReference type="EMBL" id="LVHG01000041">
    <property type="protein sequence ID" value="OAK63974.1"/>
    <property type="molecule type" value="Genomic_DNA"/>
</dbReference>
<evidence type="ECO:0000256" key="1">
    <source>
        <dbReference type="ARBA" id="ARBA00004442"/>
    </source>
</evidence>
<comment type="subcellular location">
    <subcellularLocation>
        <location evidence="1">Cell outer membrane</location>
    </subcellularLocation>
</comment>
<dbReference type="Gene3D" id="1.20.1600.10">
    <property type="entry name" value="Outer membrane efflux proteins (OEP)"/>
    <property type="match status" value="1"/>
</dbReference>
<dbReference type="NCBIfam" id="TIGR01844">
    <property type="entry name" value="type_I_sec_TolC"/>
    <property type="match status" value="1"/>
</dbReference>
<dbReference type="InterPro" id="IPR010130">
    <property type="entry name" value="T1SS_OMP_TolC"/>
</dbReference>
<evidence type="ECO:0000256" key="5">
    <source>
        <dbReference type="ARBA" id="ARBA00022692"/>
    </source>
</evidence>
<evidence type="ECO:0000256" key="9">
    <source>
        <dbReference type="SAM" id="SignalP"/>
    </source>
</evidence>
<feature type="chain" id="PRO_5041744620" evidence="9">
    <location>
        <begin position="29"/>
        <end position="518"/>
    </location>
</feature>
<dbReference type="PANTHER" id="PTHR30026">
    <property type="entry name" value="OUTER MEMBRANE PROTEIN TOLC"/>
    <property type="match status" value="1"/>
</dbReference>
<feature type="compositionally biased region" description="Low complexity" evidence="8">
    <location>
        <begin position="469"/>
        <end position="479"/>
    </location>
</feature>
<dbReference type="RefSeq" id="WP_081267999.1">
    <property type="nucleotide sequence ID" value="NZ_LVHG01000041.1"/>
</dbReference>
<keyword evidence="7" id="KW-0998">Cell outer membrane</keyword>
<evidence type="ECO:0000256" key="2">
    <source>
        <dbReference type="ARBA" id="ARBA00007613"/>
    </source>
</evidence>
<dbReference type="GO" id="GO:0015562">
    <property type="term" value="F:efflux transmembrane transporter activity"/>
    <property type="evidence" value="ECO:0007669"/>
    <property type="project" value="InterPro"/>
</dbReference>
<organism evidence="10 11">
    <name type="scientific">Variovorax paradoxus</name>
    <dbReference type="NCBI Taxonomy" id="34073"/>
    <lineage>
        <taxon>Bacteria</taxon>
        <taxon>Pseudomonadati</taxon>
        <taxon>Pseudomonadota</taxon>
        <taxon>Betaproteobacteria</taxon>
        <taxon>Burkholderiales</taxon>
        <taxon>Comamonadaceae</taxon>
        <taxon>Variovorax</taxon>
    </lineage>
</organism>
<dbReference type="SUPFAM" id="SSF56954">
    <property type="entry name" value="Outer membrane efflux proteins (OEP)"/>
    <property type="match status" value="1"/>
</dbReference>
<dbReference type="InterPro" id="IPR003423">
    <property type="entry name" value="OMP_efflux"/>
</dbReference>
<evidence type="ECO:0000313" key="10">
    <source>
        <dbReference type="EMBL" id="OAK63974.1"/>
    </source>
</evidence>